<dbReference type="Proteomes" id="UP000006906">
    <property type="component" value="Chromosome 9"/>
</dbReference>
<dbReference type="RefSeq" id="XP_001698833.2">
    <property type="nucleotide sequence ID" value="XM_001698781.2"/>
</dbReference>
<keyword evidence="2" id="KW-0472">Membrane</keyword>
<dbReference type="EMBL" id="CM008970">
    <property type="protein sequence ID" value="PNW78219.1"/>
    <property type="molecule type" value="Genomic_DNA"/>
</dbReference>
<evidence type="ECO:0000256" key="1">
    <source>
        <dbReference type="SAM" id="MobiDB-lite"/>
    </source>
</evidence>
<evidence type="ECO:0000313" key="3">
    <source>
        <dbReference type="EMBL" id="PNW78219.1"/>
    </source>
</evidence>
<keyword evidence="2" id="KW-0812">Transmembrane</keyword>
<feature type="transmembrane region" description="Helical" evidence="2">
    <location>
        <begin position="47"/>
        <end position="66"/>
    </location>
</feature>
<feature type="region of interest" description="Disordered" evidence="1">
    <location>
        <begin position="1"/>
        <end position="28"/>
    </location>
</feature>
<dbReference type="PaxDb" id="3055-EDO95984"/>
<dbReference type="KEGG" id="cre:CHLRE_09g386740v5"/>
<dbReference type="Gramene" id="PNW78219">
    <property type="protein sequence ID" value="PNW78219"/>
    <property type="gene ID" value="CHLRE_09g386740v5"/>
</dbReference>
<sequence length="68" mass="7598">MSTSGSGFAAPGAAEQQDSTTSVSKEELARQLEATANRVRREERRKVAWIWTSLMLLLICVMFVMGHR</sequence>
<dbReference type="ExpressionAtlas" id="A0A2K3DCG6">
    <property type="expression patterns" value="baseline"/>
</dbReference>
<gene>
    <name evidence="3" type="ORF">CHLRE_09g386740v5</name>
</gene>
<evidence type="ECO:0000256" key="2">
    <source>
        <dbReference type="SAM" id="Phobius"/>
    </source>
</evidence>
<dbReference type="GeneID" id="5724387"/>
<keyword evidence="4" id="KW-1185">Reference proteome</keyword>
<organism evidence="3 4">
    <name type="scientific">Chlamydomonas reinhardtii</name>
    <name type="common">Chlamydomonas smithii</name>
    <dbReference type="NCBI Taxonomy" id="3055"/>
    <lineage>
        <taxon>Eukaryota</taxon>
        <taxon>Viridiplantae</taxon>
        <taxon>Chlorophyta</taxon>
        <taxon>core chlorophytes</taxon>
        <taxon>Chlorophyceae</taxon>
        <taxon>CS clade</taxon>
        <taxon>Chlamydomonadales</taxon>
        <taxon>Chlamydomonadaceae</taxon>
        <taxon>Chlamydomonas</taxon>
    </lineage>
</organism>
<dbReference type="InParanoid" id="A0A2K3DCG6"/>
<reference evidence="3 4" key="1">
    <citation type="journal article" date="2007" name="Science">
        <title>The Chlamydomonas genome reveals the evolution of key animal and plant functions.</title>
        <authorList>
            <person name="Merchant S.S."/>
            <person name="Prochnik S.E."/>
            <person name="Vallon O."/>
            <person name="Harris E.H."/>
            <person name="Karpowicz S.J."/>
            <person name="Witman G.B."/>
            <person name="Terry A."/>
            <person name="Salamov A."/>
            <person name="Fritz-Laylin L.K."/>
            <person name="Marechal-Drouard L."/>
            <person name="Marshall W.F."/>
            <person name="Qu L.H."/>
            <person name="Nelson D.R."/>
            <person name="Sanderfoot A.A."/>
            <person name="Spalding M.H."/>
            <person name="Kapitonov V.V."/>
            <person name="Ren Q."/>
            <person name="Ferris P."/>
            <person name="Lindquist E."/>
            <person name="Shapiro H."/>
            <person name="Lucas S.M."/>
            <person name="Grimwood J."/>
            <person name="Schmutz J."/>
            <person name="Cardol P."/>
            <person name="Cerutti H."/>
            <person name="Chanfreau G."/>
            <person name="Chen C.L."/>
            <person name="Cognat V."/>
            <person name="Croft M.T."/>
            <person name="Dent R."/>
            <person name="Dutcher S."/>
            <person name="Fernandez E."/>
            <person name="Fukuzawa H."/>
            <person name="Gonzalez-Ballester D."/>
            <person name="Gonzalez-Halphen D."/>
            <person name="Hallmann A."/>
            <person name="Hanikenne M."/>
            <person name="Hippler M."/>
            <person name="Inwood W."/>
            <person name="Jabbari K."/>
            <person name="Kalanon M."/>
            <person name="Kuras R."/>
            <person name="Lefebvre P.A."/>
            <person name="Lemaire S.D."/>
            <person name="Lobanov A.V."/>
            <person name="Lohr M."/>
            <person name="Manuell A."/>
            <person name="Meier I."/>
            <person name="Mets L."/>
            <person name="Mittag M."/>
            <person name="Mittelmeier T."/>
            <person name="Moroney J.V."/>
            <person name="Moseley J."/>
            <person name="Napoli C."/>
            <person name="Nedelcu A.M."/>
            <person name="Niyogi K."/>
            <person name="Novoselov S.V."/>
            <person name="Paulsen I.T."/>
            <person name="Pazour G."/>
            <person name="Purton S."/>
            <person name="Ral J.P."/>
            <person name="Riano-Pachon D.M."/>
            <person name="Riekhof W."/>
            <person name="Rymarquis L."/>
            <person name="Schroda M."/>
            <person name="Stern D."/>
            <person name="Umen J."/>
            <person name="Willows R."/>
            <person name="Wilson N."/>
            <person name="Zimmer S.L."/>
            <person name="Allmer J."/>
            <person name="Balk J."/>
            <person name="Bisova K."/>
            <person name="Chen C.J."/>
            <person name="Elias M."/>
            <person name="Gendler K."/>
            <person name="Hauser C."/>
            <person name="Lamb M.R."/>
            <person name="Ledford H."/>
            <person name="Long J.C."/>
            <person name="Minagawa J."/>
            <person name="Page M.D."/>
            <person name="Pan J."/>
            <person name="Pootakham W."/>
            <person name="Roje S."/>
            <person name="Rose A."/>
            <person name="Stahlberg E."/>
            <person name="Terauchi A.M."/>
            <person name="Yang P."/>
            <person name="Ball S."/>
            <person name="Bowler C."/>
            <person name="Dieckmann C.L."/>
            <person name="Gladyshev V.N."/>
            <person name="Green P."/>
            <person name="Jorgensen R."/>
            <person name="Mayfield S."/>
            <person name="Mueller-Roeber B."/>
            <person name="Rajamani S."/>
            <person name="Sayre R.T."/>
            <person name="Brokstein P."/>
            <person name="Dubchak I."/>
            <person name="Goodstein D."/>
            <person name="Hornick L."/>
            <person name="Huang Y.W."/>
            <person name="Jhaveri J."/>
            <person name="Luo Y."/>
            <person name="Martinez D."/>
            <person name="Ngau W.C."/>
            <person name="Otillar B."/>
            <person name="Poliakov A."/>
            <person name="Porter A."/>
            <person name="Szajkowski L."/>
            <person name="Werner G."/>
            <person name="Zhou K."/>
            <person name="Grigoriev I.V."/>
            <person name="Rokhsar D.S."/>
            <person name="Grossman A.R."/>
        </authorList>
    </citation>
    <scope>NUCLEOTIDE SEQUENCE [LARGE SCALE GENOMIC DNA]</scope>
    <source>
        <strain evidence="4">CC-503</strain>
    </source>
</reference>
<dbReference type="AlphaFoldDB" id="A0A2K3DCG6"/>
<accession>A0A2K3DCG6</accession>
<name>A0A2K3DCG6_CHLRE</name>
<evidence type="ECO:0000313" key="4">
    <source>
        <dbReference type="Proteomes" id="UP000006906"/>
    </source>
</evidence>
<protein>
    <submittedName>
        <fullName evidence="3">Uncharacterized protein</fullName>
    </submittedName>
</protein>
<keyword evidence="2" id="KW-1133">Transmembrane helix</keyword>
<proteinExistence type="predicted"/>